<dbReference type="EMBL" id="LWCA01000167">
    <property type="protein sequence ID" value="OAF70271.1"/>
    <property type="molecule type" value="Genomic_DNA"/>
</dbReference>
<dbReference type="GO" id="GO:0005739">
    <property type="term" value="C:mitochondrion"/>
    <property type="evidence" value="ECO:0007669"/>
    <property type="project" value="TreeGrafter"/>
</dbReference>
<dbReference type="GO" id="GO:0006637">
    <property type="term" value="P:acyl-CoA metabolic process"/>
    <property type="evidence" value="ECO:0007669"/>
    <property type="project" value="TreeGrafter"/>
</dbReference>
<keyword evidence="4" id="KW-0809">Transit peptide</keyword>
<sequence>MFNSGYFMYCKIFNGFLYKNLHCVRSFIKSTKLLPRLSEKPPLIDACYHEIMYESWRQDLKPRDYILKTTQQTILSDEIISMRDSYQEILIPLSSNLQARTEYSNHLGYLRNGKLLEDMDLLAGMISIKHSSFPQKNLKNTLFYVATACVDNIEIDSMNMSTNNDILIRGHVTWTGKSSMEVKLIVEENVNNIWKHRAIAYFVMIARHGSKGKALINGLKVNSNLEKELYKLGSENMIYRKKLDSESLFNIPPNEKEIDKLHKTFINTLSNPTISLSNLKKLNNNQVWIHDTNIKNVVVCYPQMHNMHNKVFGGFLIKTAVELASHCSRIFSSDYPRLLTINDIQFKRPVDIGSILYLKAQIVYVVDNLIHVNVNAFIKPSSLSNVDYKLKDLAVTNIFNFIFATTEPSTKTVLPISYSEYMMQLACERRHNLYFNIN</sequence>
<comment type="similarity">
    <text evidence="1">Belongs to the acyl coenzyme A hydrolase family.</text>
</comment>
<dbReference type="OrthoDB" id="331699at2759"/>
<keyword evidence="7" id="KW-1185">Reference proteome</keyword>
<keyword evidence="3" id="KW-0378">Hydrolase</keyword>
<comment type="caution">
    <text evidence="6">The sequence shown here is derived from an EMBL/GenBank/DDBJ whole genome shotgun (WGS) entry which is preliminary data.</text>
</comment>
<proteinExistence type="inferred from homology"/>
<dbReference type="InterPro" id="IPR029069">
    <property type="entry name" value="HotDog_dom_sf"/>
</dbReference>
<protein>
    <submittedName>
        <fullName evidence="6">Acyl-CoA thioesterase 9</fullName>
    </submittedName>
</protein>
<feature type="domain" description="HotDog ACOT-type" evidence="5">
    <location>
        <begin position="89"/>
        <end position="210"/>
    </location>
</feature>
<keyword evidence="2" id="KW-0677">Repeat</keyword>
<evidence type="ECO:0000256" key="1">
    <source>
        <dbReference type="ARBA" id="ARBA00010458"/>
    </source>
</evidence>
<dbReference type="SUPFAM" id="SSF54637">
    <property type="entry name" value="Thioesterase/thiol ester dehydrase-isomerase"/>
    <property type="match status" value="2"/>
</dbReference>
<organism evidence="6 7">
    <name type="scientific">Intoshia linei</name>
    <dbReference type="NCBI Taxonomy" id="1819745"/>
    <lineage>
        <taxon>Eukaryota</taxon>
        <taxon>Metazoa</taxon>
        <taxon>Spiralia</taxon>
        <taxon>Lophotrochozoa</taxon>
        <taxon>Mesozoa</taxon>
        <taxon>Orthonectida</taxon>
        <taxon>Rhopaluridae</taxon>
        <taxon>Intoshia</taxon>
    </lineage>
</organism>
<dbReference type="GO" id="GO:0047617">
    <property type="term" value="F:fatty acyl-CoA hydrolase activity"/>
    <property type="evidence" value="ECO:0007669"/>
    <property type="project" value="TreeGrafter"/>
</dbReference>
<accession>A0A177B9N9</accession>
<dbReference type="PANTHER" id="PTHR12655:SF0">
    <property type="entry name" value="ACYL-COENZYME A THIOESTERASE 9, MITOCHONDRIAL"/>
    <property type="match status" value="1"/>
</dbReference>
<evidence type="ECO:0000256" key="4">
    <source>
        <dbReference type="ARBA" id="ARBA00022946"/>
    </source>
</evidence>
<evidence type="ECO:0000313" key="7">
    <source>
        <dbReference type="Proteomes" id="UP000078046"/>
    </source>
</evidence>
<evidence type="ECO:0000313" key="6">
    <source>
        <dbReference type="EMBL" id="OAF70271.1"/>
    </source>
</evidence>
<evidence type="ECO:0000259" key="5">
    <source>
        <dbReference type="PROSITE" id="PS51770"/>
    </source>
</evidence>
<dbReference type="CDD" id="cd03442">
    <property type="entry name" value="BFIT_BACH"/>
    <property type="match status" value="2"/>
</dbReference>
<dbReference type="Gene3D" id="3.10.129.10">
    <property type="entry name" value="Hotdog Thioesterase"/>
    <property type="match status" value="2"/>
</dbReference>
<evidence type="ECO:0000256" key="3">
    <source>
        <dbReference type="ARBA" id="ARBA00022801"/>
    </source>
</evidence>
<dbReference type="AlphaFoldDB" id="A0A177B9N9"/>
<reference evidence="6 7" key="1">
    <citation type="submission" date="2016-04" db="EMBL/GenBank/DDBJ databases">
        <title>The genome of Intoshia linei affirms orthonectids as highly simplified spiralians.</title>
        <authorList>
            <person name="Mikhailov K.V."/>
            <person name="Slusarev G.S."/>
            <person name="Nikitin M.A."/>
            <person name="Logacheva M.D."/>
            <person name="Penin A."/>
            <person name="Aleoshin V."/>
            <person name="Panchin Y.V."/>
        </authorList>
    </citation>
    <scope>NUCLEOTIDE SEQUENCE [LARGE SCALE GENOMIC DNA]</scope>
    <source>
        <strain evidence="6">Intl2013</strain>
        <tissue evidence="6">Whole animal</tissue>
    </source>
</reference>
<gene>
    <name evidence="6" type="ORF">A3Q56_01884</name>
</gene>
<dbReference type="PANTHER" id="PTHR12655">
    <property type="entry name" value="ACYL-COA THIOESTERASE"/>
    <property type="match status" value="1"/>
</dbReference>
<evidence type="ECO:0000256" key="2">
    <source>
        <dbReference type="ARBA" id="ARBA00022737"/>
    </source>
</evidence>
<feature type="domain" description="HotDog ACOT-type" evidence="5">
    <location>
        <begin position="290"/>
        <end position="409"/>
    </location>
</feature>
<dbReference type="Proteomes" id="UP000078046">
    <property type="component" value="Unassembled WGS sequence"/>
</dbReference>
<dbReference type="InterPro" id="IPR033120">
    <property type="entry name" value="HOTDOG_ACOT"/>
</dbReference>
<dbReference type="PROSITE" id="PS51770">
    <property type="entry name" value="HOTDOG_ACOT"/>
    <property type="match status" value="2"/>
</dbReference>
<name>A0A177B9N9_9BILA</name>